<accession>A0A239FTS5</accession>
<dbReference type="SMART" id="SM00710">
    <property type="entry name" value="PbH1"/>
    <property type="match status" value="5"/>
</dbReference>
<dbReference type="Gene3D" id="2.160.20.10">
    <property type="entry name" value="Single-stranded right-handed beta-helix, Pectin lyase-like"/>
    <property type="match status" value="1"/>
</dbReference>
<dbReference type="InterPro" id="IPR006626">
    <property type="entry name" value="PbH1"/>
</dbReference>
<evidence type="ECO:0000313" key="3">
    <source>
        <dbReference type="Proteomes" id="UP000198284"/>
    </source>
</evidence>
<organism evidence="2 3">
    <name type="scientific">Noviherbaspirillum humi</name>
    <dbReference type="NCBI Taxonomy" id="1688639"/>
    <lineage>
        <taxon>Bacteria</taxon>
        <taxon>Pseudomonadati</taxon>
        <taxon>Pseudomonadota</taxon>
        <taxon>Betaproteobacteria</taxon>
        <taxon>Burkholderiales</taxon>
        <taxon>Oxalobacteraceae</taxon>
        <taxon>Noviherbaspirillum</taxon>
    </lineage>
</organism>
<dbReference type="SUPFAM" id="SSF51126">
    <property type="entry name" value="Pectin lyase-like"/>
    <property type="match status" value="1"/>
</dbReference>
<sequence length="313" mass="32683">MHVAAGTYAGGLSTSASGTANGRIYYVSDVRWGAKIVPAGNSSVAWSDSGSYTTISGFDIDGQDGATWRIGISMHGSNSVVQNNHIHNIYTSGSCDSNGGAGIVADGYESQHHHEILANTVDHVGFSGCGTISGIYPQSAYVQVKNNLVYNIGSDGIVFYHDATNADVINNTVFNCSRGIIMSANGMYHLTSVPDYFNVQNNIVFDNRGTGIGEGSGPMGIGSHNTYYNNLVYGNAGGDLSLSSGSSSRTAGTITADPQFVNYVRTGGGDYRLKSTSPAIDKGNTTYAPTMDANGVARPQGGSIDLGAYEFKS</sequence>
<proteinExistence type="predicted"/>
<evidence type="ECO:0000259" key="1">
    <source>
        <dbReference type="Pfam" id="PF13229"/>
    </source>
</evidence>
<reference evidence="2 3" key="1">
    <citation type="submission" date="2017-06" db="EMBL/GenBank/DDBJ databases">
        <authorList>
            <person name="Kim H.J."/>
            <person name="Triplett B.A."/>
        </authorList>
    </citation>
    <scope>NUCLEOTIDE SEQUENCE [LARGE SCALE GENOMIC DNA]</scope>
    <source>
        <strain evidence="2 3">U15</strain>
    </source>
</reference>
<feature type="domain" description="Right handed beta helix" evidence="1">
    <location>
        <begin position="71"/>
        <end position="247"/>
    </location>
</feature>
<protein>
    <submittedName>
        <fullName evidence="2">Right handed beta helix region</fullName>
    </submittedName>
</protein>
<evidence type="ECO:0000313" key="2">
    <source>
        <dbReference type="EMBL" id="SNS59948.1"/>
    </source>
</evidence>
<dbReference type="InterPro" id="IPR012334">
    <property type="entry name" value="Pectin_lyas_fold"/>
</dbReference>
<dbReference type="Pfam" id="PF13229">
    <property type="entry name" value="Beta_helix"/>
    <property type="match status" value="1"/>
</dbReference>
<dbReference type="Proteomes" id="UP000198284">
    <property type="component" value="Unassembled WGS sequence"/>
</dbReference>
<dbReference type="AlphaFoldDB" id="A0A239FTS5"/>
<dbReference type="NCBIfam" id="NF041518">
    <property type="entry name" value="choice_anch_Q"/>
    <property type="match status" value="1"/>
</dbReference>
<dbReference type="InterPro" id="IPR011050">
    <property type="entry name" value="Pectin_lyase_fold/virulence"/>
</dbReference>
<name>A0A239FTS5_9BURK</name>
<dbReference type="EMBL" id="FZOT01000004">
    <property type="protein sequence ID" value="SNS59948.1"/>
    <property type="molecule type" value="Genomic_DNA"/>
</dbReference>
<keyword evidence="3" id="KW-1185">Reference proteome</keyword>
<gene>
    <name evidence="2" type="ORF">SAMN06265795_10482</name>
</gene>
<dbReference type="InterPro" id="IPR059226">
    <property type="entry name" value="Choice_anch_Q_dom"/>
</dbReference>
<dbReference type="InterPro" id="IPR039448">
    <property type="entry name" value="Beta_helix"/>
</dbReference>